<evidence type="ECO:0000313" key="2">
    <source>
        <dbReference type="Proteomes" id="UP000467700"/>
    </source>
</evidence>
<keyword evidence="2" id="KW-1185">Reference proteome</keyword>
<dbReference type="Proteomes" id="UP000467700">
    <property type="component" value="Unassembled WGS sequence"/>
</dbReference>
<gene>
    <name evidence="1" type="ORF">AAE3_LOCUS12943</name>
</gene>
<name>A0A8S0W0T2_CYCAE</name>
<evidence type="ECO:0000313" key="1">
    <source>
        <dbReference type="EMBL" id="CAA7270684.1"/>
    </source>
</evidence>
<organism evidence="1 2">
    <name type="scientific">Cyclocybe aegerita</name>
    <name type="common">Black poplar mushroom</name>
    <name type="synonym">Agrocybe aegerita</name>
    <dbReference type="NCBI Taxonomy" id="1973307"/>
    <lineage>
        <taxon>Eukaryota</taxon>
        <taxon>Fungi</taxon>
        <taxon>Dikarya</taxon>
        <taxon>Basidiomycota</taxon>
        <taxon>Agaricomycotina</taxon>
        <taxon>Agaricomycetes</taxon>
        <taxon>Agaricomycetidae</taxon>
        <taxon>Agaricales</taxon>
        <taxon>Agaricineae</taxon>
        <taxon>Bolbitiaceae</taxon>
        <taxon>Cyclocybe</taxon>
    </lineage>
</organism>
<sequence length="170" mass="19501">MEVHTPEDHECQCFPCQRFRNLDSQLEKAKQLVARLAFEKEATKSAINAAHDPITGRLPIELTTRIFALAMSGWNYLPSFMDSKRNTVRPPLLFGAICRRWREIAWLTPSLWTEVDICLSPGNAMHRGTLLDEWIRRSGQLPLLITIRTVHLCPEEDSITFSNEVLDVIN</sequence>
<reference evidence="1 2" key="1">
    <citation type="submission" date="2020-01" db="EMBL/GenBank/DDBJ databases">
        <authorList>
            <person name="Gupta K D."/>
        </authorList>
    </citation>
    <scope>NUCLEOTIDE SEQUENCE [LARGE SCALE GENOMIC DNA]</scope>
</reference>
<dbReference type="OrthoDB" id="3357519at2759"/>
<evidence type="ECO:0008006" key="3">
    <source>
        <dbReference type="Google" id="ProtNLM"/>
    </source>
</evidence>
<comment type="caution">
    <text evidence="1">The sequence shown here is derived from an EMBL/GenBank/DDBJ whole genome shotgun (WGS) entry which is preliminary data.</text>
</comment>
<dbReference type="AlphaFoldDB" id="A0A8S0W0T2"/>
<dbReference type="EMBL" id="CACVBS010000094">
    <property type="protein sequence ID" value="CAA7270684.1"/>
    <property type="molecule type" value="Genomic_DNA"/>
</dbReference>
<dbReference type="Gene3D" id="1.20.1280.50">
    <property type="match status" value="1"/>
</dbReference>
<accession>A0A8S0W0T2</accession>
<protein>
    <recommendedName>
        <fullName evidence="3">F-box domain-containing protein</fullName>
    </recommendedName>
</protein>
<proteinExistence type="predicted"/>